<evidence type="ECO:0000313" key="2">
    <source>
        <dbReference type="Proteomes" id="UP000595437"/>
    </source>
</evidence>
<dbReference type="AlphaFoldDB" id="A0A7T8GKU6"/>
<protein>
    <submittedName>
        <fullName evidence="1">Uncharacterized protein</fullName>
    </submittedName>
</protein>
<reference evidence="2" key="1">
    <citation type="submission" date="2021-01" db="EMBL/GenBank/DDBJ databases">
        <title>Caligus Genome Assembly.</title>
        <authorList>
            <person name="Gallardo-Escarate C."/>
        </authorList>
    </citation>
    <scope>NUCLEOTIDE SEQUENCE [LARGE SCALE GENOMIC DNA]</scope>
</reference>
<organism evidence="1 2">
    <name type="scientific">Caligus rogercresseyi</name>
    <name type="common">Sea louse</name>
    <dbReference type="NCBI Taxonomy" id="217165"/>
    <lineage>
        <taxon>Eukaryota</taxon>
        <taxon>Metazoa</taxon>
        <taxon>Ecdysozoa</taxon>
        <taxon>Arthropoda</taxon>
        <taxon>Crustacea</taxon>
        <taxon>Multicrustacea</taxon>
        <taxon>Hexanauplia</taxon>
        <taxon>Copepoda</taxon>
        <taxon>Siphonostomatoida</taxon>
        <taxon>Caligidae</taxon>
        <taxon>Caligus</taxon>
    </lineage>
</organism>
<dbReference type="EMBL" id="CP045910">
    <property type="protein sequence ID" value="QQP31476.1"/>
    <property type="molecule type" value="Genomic_DNA"/>
</dbReference>
<accession>A0A7T8GKU6</accession>
<gene>
    <name evidence="1" type="ORF">FKW44_025087</name>
</gene>
<sequence>MCPEELNDFSIDILLWKLTIERPYSSQSQERPNRPGRTKDLRLVWSRGQNAFMLWKK</sequence>
<evidence type="ECO:0000313" key="1">
    <source>
        <dbReference type="EMBL" id="QQP31476.1"/>
    </source>
</evidence>
<name>A0A7T8GKU6_CALRO</name>
<proteinExistence type="predicted"/>
<keyword evidence="2" id="KW-1185">Reference proteome</keyword>
<dbReference type="Proteomes" id="UP000595437">
    <property type="component" value="Chromosome 21"/>
</dbReference>